<dbReference type="Proteomes" id="UP000198583">
    <property type="component" value="Unassembled WGS sequence"/>
</dbReference>
<sequence>MHVLDEVALGCASTRRELAELVQRESERVACGTVEVPSSRRHATQVA</sequence>
<accession>A0A1I6F4R4</accession>
<dbReference type="EMBL" id="FOYL01000008">
    <property type="protein sequence ID" value="SFR24913.1"/>
    <property type="molecule type" value="Genomic_DNA"/>
</dbReference>
<evidence type="ECO:0000313" key="2">
    <source>
        <dbReference type="Proteomes" id="UP000198583"/>
    </source>
</evidence>
<protein>
    <submittedName>
        <fullName evidence="1">Uncharacterized protein</fullName>
    </submittedName>
</protein>
<reference evidence="2" key="1">
    <citation type="submission" date="2016-10" db="EMBL/GenBank/DDBJ databases">
        <authorList>
            <person name="Varghese N."/>
            <person name="Submissions S."/>
        </authorList>
    </citation>
    <scope>NUCLEOTIDE SEQUENCE [LARGE SCALE GENOMIC DNA]</scope>
    <source>
        <strain evidence="2">DSM 44232</strain>
    </source>
</reference>
<organism evidence="1 2">
    <name type="scientific">Lentzea waywayandensis</name>
    <dbReference type="NCBI Taxonomy" id="84724"/>
    <lineage>
        <taxon>Bacteria</taxon>
        <taxon>Bacillati</taxon>
        <taxon>Actinomycetota</taxon>
        <taxon>Actinomycetes</taxon>
        <taxon>Pseudonocardiales</taxon>
        <taxon>Pseudonocardiaceae</taxon>
        <taxon>Lentzea</taxon>
    </lineage>
</organism>
<name>A0A1I6F4R4_9PSEU</name>
<proteinExistence type="predicted"/>
<keyword evidence="2" id="KW-1185">Reference proteome</keyword>
<gene>
    <name evidence="1" type="ORF">SAMN04488564_108141</name>
</gene>
<evidence type="ECO:0000313" key="1">
    <source>
        <dbReference type="EMBL" id="SFR24913.1"/>
    </source>
</evidence>
<dbReference type="AlphaFoldDB" id="A0A1I6F4R4"/>
<dbReference type="RefSeq" id="WP_177320653.1">
    <property type="nucleotide sequence ID" value="NZ_FOYL01000008.1"/>
</dbReference>